<name>E4KPI2_9LACT</name>
<dbReference type="Pfam" id="PF06207">
    <property type="entry name" value="DUF1002"/>
    <property type="match status" value="1"/>
</dbReference>
<dbReference type="Proteomes" id="UP000005990">
    <property type="component" value="Unassembled WGS sequence"/>
</dbReference>
<dbReference type="STRING" id="908337.HMPREF9257_1470"/>
<comment type="caution">
    <text evidence="3">The sequence shown here is derived from an EMBL/GenBank/DDBJ whole genome shotgun (WGS) entry which is preliminary data.</text>
</comment>
<dbReference type="OrthoDB" id="9810153at2"/>
<dbReference type="RefSeq" id="WP_006418498.1">
    <property type="nucleotide sequence ID" value="NZ_AENN01000015.1"/>
</dbReference>
<reference evidence="3 4" key="1">
    <citation type="submission" date="2010-10" db="EMBL/GenBank/DDBJ databases">
        <authorList>
            <person name="Durkin A.S."/>
            <person name="Madupu R."/>
            <person name="Torralba M."/>
            <person name="Gillis M."/>
            <person name="Methe B."/>
            <person name="Sutton G."/>
            <person name="Nelson K.E."/>
        </authorList>
    </citation>
    <scope>NUCLEOTIDE SEQUENCE [LARGE SCALE GENOMIC DNA]</scope>
    <source>
        <strain evidence="3 4">ACS-139-V-Col8</strain>
    </source>
</reference>
<evidence type="ECO:0000313" key="3">
    <source>
        <dbReference type="EMBL" id="EFR31295.1"/>
    </source>
</evidence>
<dbReference type="EMBL" id="AENN01000015">
    <property type="protein sequence ID" value="EFR31295.1"/>
    <property type="molecule type" value="Genomic_DNA"/>
</dbReference>
<evidence type="ECO:0008006" key="5">
    <source>
        <dbReference type="Google" id="ProtNLM"/>
    </source>
</evidence>
<keyword evidence="4" id="KW-1185">Reference proteome</keyword>
<organism evidence="3 4">
    <name type="scientific">Eremococcus coleocola ACS-139-V-Col8</name>
    <dbReference type="NCBI Taxonomy" id="908337"/>
    <lineage>
        <taxon>Bacteria</taxon>
        <taxon>Bacillati</taxon>
        <taxon>Bacillota</taxon>
        <taxon>Bacilli</taxon>
        <taxon>Lactobacillales</taxon>
        <taxon>Aerococcaceae</taxon>
        <taxon>Eremococcus</taxon>
    </lineage>
</organism>
<evidence type="ECO:0000256" key="2">
    <source>
        <dbReference type="SAM" id="SignalP"/>
    </source>
</evidence>
<dbReference type="eggNOG" id="COG4086">
    <property type="taxonomic scope" value="Bacteria"/>
</dbReference>
<feature type="chain" id="PRO_5003185040" description="DUF1002 domain-containing protein" evidence="2">
    <location>
        <begin position="25"/>
        <end position="588"/>
    </location>
</feature>
<protein>
    <recommendedName>
        <fullName evidence="5">DUF1002 domain-containing protein</fullName>
    </recommendedName>
</protein>
<feature type="compositionally biased region" description="Low complexity" evidence="1">
    <location>
        <begin position="492"/>
        <end position="504"/>
    </location>
</feature>
<feature type="region of interest" description="Disordered" evidence="1">
    <location>
        <begin position="489"/>
        <end position="519"/>
    </location>
</feature>
<accession>E4KPI2</accession>
<dbReference type="InterPro" id="IPR009343">
    <property type="entry name" value="DUF1002"/>
</dbReference>
<evidence type="ECO:0000313" key="4">
    <source>
        <dbReference type="Proteomes" id="UP000005990"/>
    </source>
</evidence>
<dbReference type="AlphaFoldDB" id="E4KPI2"/>
<sequence length="588" mass="63178">MQAKKFSLVIAASLLFGQFVPVDAISNQQAGQPIVSLGASLDPTAQEQTKGILGASAAPADNILYVDGPTINKYLQDGSNEATQVFSSAYIMPQAPGSGVRVEIVTPENIQKVSRDTYQNAAITAGAKDVLVRIATVQPVTGEGALAGVYALMEATGAKLDQASVKVAEKEIQVIQNVQANTQISNVEINQVITQLKQEITVNLVDGKDLDVNALVDKLLADKQIQMDDADKENIIGLLKEYAQTETAKNKDTVQQLDVNLAGDWQSILEEMPAEASQSLEEILAKGNPDFSDTNKYHPVIQATADALMAAINDGSIADSNVYNDTFIIEAMKPDLNADEKAALNQIRTTYVEARMAAGEEVGASLKDKLLAGLAEVNRLKIEDPASYNDIMLIGLTSGYMPQSLDYDFDDLNSDDQVNTYMAYPYLVEKLNEDNVFNRFSVNKESKEVTILQNLNGLSAGALESISSGKMINGVALENHFELLPVPELPESDSAASDDSQSSESSEDESQESGQSQAFSQDQALTAVLNQTGLTGVSLDVASQDETDGSWIISIIFDDDQRSAGVYHVHNDGTIEVVQEALAPEGQE</sequence>
<gene>
    <name evidence="3" type="ORF">HMPREF9257_1470</name>
</gene>
<feature type="signal peptide" evidence="2">
    <location>
        <begin position="1"/>
        <end position="24"/>
    </location>
</feature>
<evidence type="ECO:0000256" key="1">
    <source>
        <dbReference type="SAM" id="MobiDB-lite"/>
    </source>
</evidence>
<keyword evidence="2" id="KW-0732">Signal</keyword>
<proteinExistence type="predicted"/>